<dbReference type="GO" id="GO:0005776">
    <property type="term" value="C:autophagosome"/>
    <property type="evidence" value="ECO:0007669"/>
    <property type="project" value="TreeGrafter"/>
</dbReference>
<feature type="domain" description="FHA" evidence="6">
    <location>
        <begin position="26"/>
        <end position="79"/>
    </location>
</feature>
<dbReference type="InterPro" id="IPR008984">
    <property type="entry name" value="SMAD_FHA_dom_sf"/>
</dbReference>
<keyword evidence="1" id="KW-0808">Transferase</keyword>
<dbReference type="InterPro" id="IPR017441">
    <property type="entry name" value="Protein_kinase_ATP_BS"/>
</dbReference>
<evidence type="ECO:0000313" key="8">
    <source>
        <dbReference type="EMBL" id="EHJ12915.1"/>
    </source>
</evidence>
<dbReference type="PROSITE" id="PS50006">
    <property type="entry name" value="FHA_DOMAIN"/>
    <property type="match status" value="1"/>
</dbReference>
<gene>
    <name evidence="8" type="ORF">CWATWH0003_2392</name>
</gene>
<reference evidence="8 9" key="1">
    <citation type="journal article" date="2011" name="Front. Microbiol.">
        <title>Two Strains of Crocosphaera watsonii with Highly Conserved Genomes are Distinguished by Strain-Specific Features.</title>
        <authorList>
            <person name="Bench S.R."/>
            <person name="Ilikchyan I.N."/>
            <person name="Tripp H.J."/>
            <person name="Zehr J.P."/>
        </authorList>
    </citation>
    <scope>NUCLEOTIDE SEQUENCE [LARGE SCALE GENOMIC DNA]</scope>
    <source>
        <strain evidence="8 9">WH 0003</strain>
    </source>
</reference>
<dbReference type="PANTHER" id="PTHR24348:SF22">
    <property type="entry name" value="NON-SPECIFIC SERINE_THREONINE PROTEIN KINASE"/>
    <property type="match status" value="1"/>
</dbReference>
<dbReference type="EMBL" id="AESD01000357">
    <property type="protein sequence ID" value="EHJ12915.1"/>
    <property type="molecule type" value="Genomic_DNA"/>
</dbReference>
<dbReference type="RefSeq" id="WP_007310628.1">
    <property type="nucleotide sequence ID" value="NZ_AESD01000357.1"/>
</dbReference>
<dbReference type="GeneID" id="88766075"/>
<dbReference type="Pfam" id="PF00069">
    <property type="entry name" value="Pkinase"/>
    <property type="match status" value="1"/>
</dbReference>
<feature type="binding site" evidence="5">
    <location>
        <position position="193"/>
    </location>
    <ligand>
        <name>ATP</name>
        <dbReference type="ChEBI" id="CHEBI:30616"/>
    </ligand>
</feature>
<dbReference type="InterPro" id="IPR000253">
    <property type="entry name" value="FHA_dom"/>
</dbReference>
<dbReference type="SMART" id="SM00240">
    <property type="entry name" value="FHA"/>
    <property type="match status" value="1"/>
</dbReference>
<evidence type="ECO:0000313" key="9">
    <source>
        <dbReference type="Proteomes" id="UP000003477"/>
    </source>
</evidence>
<dbReference type="SUPFAM" id="SSF56112">
    <property type="entry name" value="Protein kinase-like (PK-like)"/>
    <property type="match status" value="1"/>
</dbReference>
<keyword evidence="3 8" id="KW-0418">Kinase</keyword>
<name>G5J4H0_CROWT</name>
<keyword evidence="2 5" id="KW-0547">Nucleotide-binding</keyword>
<evidence type="ECO:0000256" key="3">
    <source>
        <dbReference type="ARBA" id="ARBA00022777"/>
    </source>
</evidence>
<dbReference type="SMART" id="SM00220">
    <property type="entry name" value="S_TKc"/>
    <property type="match status" value="1"/>
</dbReference>
<keyword evidence="4 5" id="KW-0067">ATP-binding</keyword>
<dbReference type="Proteomes" id="UP000003477">
    <property type="component" value="Unassembled WGS sequence"/>
</dbReference>
<feature type="domain" description="Protein kinase" evidence="7">
    <location>
        <begin position="164"/>
        <end position="444"/>
    </location>
</feature>
<dbReference type="InterPro" id="IPR011009">
    <property type="entry name" value="Kinase-like_dom_sf"/>
</dbReference>
<dbReference type="CDD" id="cd14014">
    <property type="entry name" value="STKc_PknB_like"/>
    <property type="match status" value="1"/>
</dbReference>
<dbReference type="Gene3D" id="2.60.200.20">
    <property type="match status" value="1"/>
</dbReference>
<dbReference type="InterPro" id="IPR045269">
    <property type="entry name" value="Atg1-like"/>
</dbReference>
<dbReference type="PROSITE" id="PS50011">
    <property type="entry name" value="PROTEIN_KINASE_DOM"/>
    <property type="match status" value="1"/>
</dbReference>
<protein>
    <submittedName>
        <fullName evidence="8">Serine/threonine kinase</fullName>
    </submittedName>
</protein>
<dbReference type="Pfam" id="PF00498">
    <property type="entry name" value="FHA"/>
    <property type="match status" value="1"/>
</dbReference>
<accession>G5J4H0</accession>
<organism evidence="8 9">
    <name type="scientific">Crocosphaera watsonii WH 0003</name>
    <dbReference type="NCBI Taxonomy" id="423471"/>
    <lineage>
        <taxon>Bacteria</taxon>
        <taxon>Bacillati</taxon>
        <taxon>Cyanobacteriota</taxon>
        <taxon>Cyanophyceae</taxon>
        <taxon>Oscillatoriophycideae</taxon>
        <taxon>Chroococcales</taxon>
        <taxon>Aphanothecaceae</taxon>
        <taxon>Crocosphaera</taxon>
    </lineage>
</organism>
<evidence type="ECO:0000256" key="4">
    <source>
        <dbReference type="ARBA" id="ARBA00022840"/>
    </source>
</evidence>
<evidence type="ECO:0000259" key="7">
    <source>
        <dbReference type="PROSITE" id="PS50011"/>
    </source>
</evidence>
<sequence>MNKVKSTIIEGKLKGKTFEFTDRTTCIIGRHLDCYPKLPDDADHNTISRYHCLLDINPPDIRVRDFGSKNGTYVNNKKIGQREANQTPEEAAKIKFPEYDLKRGDELKLSKTIFQVSIEIEKKIATTWKPDPIENSNKFNFFNFLQNLLKRAQTEENLSNLKEYEIIEKIGEGGFSEVFLARNKQTGEKVALKMLLPQVAANDYAVQSFLREAENTKALNHPNIVQLRDTGYDQGTFFFTLEYCNGGTVEDLMQQRGGKLNIEEAFNIIYQVLDALIYAHHADIPNIKQADGSIKQGQGLVHRDIKPANIFLVKSQGKNIVKLADYGLSKAFDLAGLSGQTMTGNKAGTPLFMCRQQVLNFKYVQPEVDIWATAATLYYMLTGYFPRDLNNKDPFLAILQDSPVSIRQRNVNIPDGLANIIDLALQDNPELHFKEAETFKQALINNL</sequence>
<dbReference type="PROSITE" id="PS00107">
    <property type="entry name" value="PROTEIN_KINASE_ATP"/>
    <property type="match status" value="1"/>
</dbReference>
<evidence type="ECO:0000256" key="5">
    <source>
        <dbReference type="PROSITE-ProRule" id="PRU10141"/>
    </source>
</evidence>
<dbReference type="Gene3D" id="1.10.510.10">
    <property type="entry name" value="Transferase(Phosphotransferase) domain 1"/>
    <property type="match status" value="1"/>
</dbReference>
<comment type="caution">
    <text evidence="8">The sequence shown here is derived from an EMBL/GenBank/DDBJ whole genome shotgun (WGS) entry which is preliminary data.</text>
</comment>
<dbReference type="InterPro" id="IPR000719">
    <property type="entry name" value="Prot_kinase_dom"/>
</dbReference>
<dbReference type="InterPro" id="IPR008271">
    <property type="entry name" value="Ser/Thr_kinase_AS"/>
</dbReference>
<dbReference type="GO" id="GO:0005524">
    <property type="term" value="F:ATP binding"/>
    <property type="evidence" value="ECO:0007669"/>
    <property type="project" value="UniProtKB-UniRule"/>
</dbReference>
<proteinExistence type="predicted"/>
<dbReference type="PATRIC" id="fig|423471.3.peg.2247"/>
<dbReference type="AlphaFoldDB" id="G5J4H0"/>
<evidence type="ECO:0000256" key="2">
    <source>
        <dbReference type="ARBA" id="ARBA00022741"/>
    </source>
</evidence>
<dbReference type="PROSITE" id="PS00108">
    <property type="entry name" value="PROTEIN_KINASE_ST"/>
    <property type="match status" value="1"/>
</dbReference>
<evidence type="ECO:0000256" key="1">
    <source>
        <dbReference type="ARBA" id="ARBA00022679"/>
    </source>
</evidence>
<dbReference type="GO" id="GO:0042594">
    <property type="term" value="P:response to starvation"/>
    <property type="evidence" value="ECO:0007669"/>
    <property type="project" value="TreeGrafter"/>
</dbReference>
<dbReference type="FunFam" id="3.30.200.20:FF:000042">
    <property type="entry name" value="Aurora kinase A"/>
    <property type="match status" value="1"/>
</dbReference>
<evidence type="ECO:0000259" key="6">
    <source>
        <dbReference type="PROSITE" id="PS50006"/>
    </source>
</evidence>
<dbReference type="GO" id="GO:0005829">
    <property type="term" value="C:cytosol"/>
    <property type="evidence" value="ECO:0007669"/>
    <property type="project" value="TreeGrafter"/>
</dbReference>
<dbReference type="SUPFAM" id="SSF49879">
    <property type="entry name" value="SMAD/FHA domain"/>
    <property type="match status" value="1"/>
</dbReference>
<dbReference type="GO" id="GO:0034045">
    <property type="term" value="C:phagophore assembly site membrane"/>
    <property type="evidence" value="ECO:0007669"/>
    <property type="project" value="TreeGrafter"/>
</dbReference>
<dbReference type="PANTHER" id="PTHR24348">
    <property type="entry name" value="SERINE/THREONINE-PROTEIN KINASE UNC-51-RELATED"/>
    <property type="match status" value="1"/>
</dbReference>
<dbReference type="GO" id="GO:0004674">
    <property type="term" value="F:protein serine/threonine kinase activity"/>
    <property type="evidence" value="ECO:0007669"/>
    <property type="project" value="InterPro"/>
</dbReference>